<dbReference type="FunFam" id="3.40.50.300:FF:000218">
    <property type="entry name" value="Multidrug ABC transporter ATP-binding protein"/>
    <property type="match status" value="1"/>
</dbReference>
<dbReference type="Gene3D" id="3.40.50.300">
    <property type="entry name" value="P-loop containing nucleotide triphosphate hydrolases"/>
    <property type="match status" value="1"/>
</dbReference>
<keyword evidence="6 8" id="KW-1133">Transmembrane helix</keyword>
<evidence type="ECO:0000256" key="3">
    <source>
        <dbReference type="ARBA" id="ARBA00022692"/>
    </source>
</evidence>
<dbReference type="Pfam" id="PF00664">
    <property type="entry name" value="ABC_membrane"/>
    <property type="match status" value="1"/>
</dbReference>
<dbReference type="PROSITE" id="PS50929">
    <property type="entry name" value="ABC_TM1F"/>
    <property type="match status" value="1"/>
</dbReference>
<dbReference type="GO" id="GO:0140359">
    <property type="term" value="F:ABC-type transporter activity"/>
    <property type="evidence" value="ECO:0007669"/>
    <property type="project" value="InterPro"/>
</dbReference>
<dbReference type="InterPro" id="IPR027417">
    <property type="entry name" value="P-loop_NTPase"/>
</dbReference>
<feature type="domain" description="ABC transporter" evidence="9">
    <location>
        <begin position="393"/>
        <end position="631"/>
    </location>
</feature>
<dbReference type="Gene3D" id="1.20.1560.10">
    <property type="entry name" value="ABC transporter type 1, transmembrane domain"/>
    <property type="match status" value="1"/>
</dbReference>
<dbReference type="KEGG" id="esx:ESOMN_v1c04380"/>
<feature type="transmembrane region" description="Helical" evidence="8">
    <location>
        <begin position="212"/>
        <end position="234"/>
    </location>
</feature>
<protein>
    <submittedName>
        <fullName evidence="11">ABC transporter ATP-binding protein</fullName>
    </submittedName>
</protein>
<proteinExistence type="inferred from homology"/>
<organism evidence="11 12">
    <name type="scientific">Williamsoniiplasma somnilux</name>
    <dbReference type="NCBI Taxonomy" id="215578"/>
    <lineage>
        <taxon>Bacteria</taxon>
        <taxon>Bacillati</taxon>
        <taxon>Mycoplasmatota</taxon>
        <taxon>Mollicutes</taxon>
        <taxon>Entomoplasmatales</taxon>
        <taxon>Williamsoniiplasma</taxon>
    </lineage>
</organism>
<keyword evidence="4" id="KW-0547">Nucleotide-binding</keyword>
<evidence type="ECO:0000256" key="1">
    <source>
        <dbReference type="ARBA" id="ARBA00004651"/>
    </source>
</evidence>
<sequence>MEKQENNVLLSKQNSPNIDNKTSLKTIFEEEADIKNKEVNFDNAKSGSFISVCIRYMKQDKGSTLTIFLCVIIASVSTALTPMLTQQLMLAIQFKISGLASLDFWGINWEIIIVIMACQIVFIAIFTWLTQYFAGMLGKKIEIDLRRRAMDKLIAQDMSYYSDKKIGEILTKVISDTQILGDQAAIVPATFLTAIFTLFSTVIVSFTVDWKLTLVAISIYLIILLLMSFSFLPLKNRMYKVRKTITKINGDVMDRINTVKLIKSSGTEDYESENFIENHKEYFKQTEKMTIAQSVLITILIVGITCVQVIIIIASALIYGENNPDFATLTITFISSVSIMTGPIMQLIRVIVGMVQASTASKRMNELLISKERMNNNFRTGEGIHIDKIKGDIKFEGLEFSYPEKPNKIVLPKFDFTFKEGKSYAFVGTTGAGKSTISKLLLRFYDPSKGRVLINNNIDLKDVYLSSYLEHVGYVEQEPSILLGNVLDNVRYGNFKATDEEVIEACKKAELHNLIMTWPEGYQTILGERGFMLSGGQKQRMVIARMFLKDPQLLILDEATSALDNIVEKEIQEKLNELMKNRTTVSIAHRLSTIKNVDEILVLAPGKGIVQRGTYDELKEVKGHFKNLYDAGQMN</sequence>
<dbReference type="RefSeq" id="WP_034942330.1">
    <property type="nucleotide sequence ID" value="NZ_CP024965.1"/>
</dbReference>
<comment type="similarity">
    <text evidence="2">Belongs to the ABC transporter superfamily.</text>
</comment>
<keyword evidence="5 11" id="KW-0067">ATP-binding</keyword>
<dbReference type="PANTHER" id="PTHR24221:SF654">
    <property type="entry name" value="ATP-BINDING CASSETTE SUB-FAMILY B MEMBER 6"/>
    <property type="match status" value="1"/>
</dbReference>
<evidence type="ECO:0000256" key="4">
    <source>
        <dbReference type="ARBA" id="ARBA00022741"/>
    </source>
</evidence>
<dbReference type="InterPro" id="IPR011527">
    <property type="entry name" value="ABC1_TM_dom"/>
</dbReference>
<dbReference type="PROSITE" id="PS50893">
    <property type="entry name" value="ABC_TRANSPORTER_2"/>
    <property type="match status" value="1"/>
</dbReference>
<dbReference type="GO" id="GO:0034040">
    <property type="term" value="F:ATPase-coupled lipid transmembrane transporter activity"/>
    <property type="evidence" value="ECO:0007669"/>
    <property type="project" value="TreeGrafter"/>
</dbReference>
<feature type="domain" description="ABC transmembrane type-1" evidence="10">
    <location>
        <begin position="65"/>
        <end position="356"/>
    </location>
</feature>
<evidence type="ECO:0000256" key="8">
    <source>
        <dbReference type="SAM" id="Phobius"/>
    </source>
</evidence>
<feature type="transmembrane region" description="Helical" evidence="8">
    <location>
        <begin position="65"/>
        <end position="84"/>
    </location>
</feature>
<keyword evidence="3 8" id="KW-0812">Transmembrane</keyword>
<keyword evidence="12" id="KW-1185">Reference proteome</keyword>
<evidence type="ECO:0000256" key="2">
    <source>
        <dbReference type="ARBA" id="ARBA00005417"/>
    </source>
</evidence>
<dbReference type="PROSITE" id="PS00211">
    <property type="entry name" value="ABC_TRANSPORTER_1"/>
    <property type="match status" value="1"/>
</dbReference>
<evidence type="ECO:0000256" key="5">
    <source>
        <dbReference type="ARBA" id="ARBA00022840"/>
    </source>
</evidence>
<dbReference type="SUPFAM" id="SSF90123">
    <property type="entry name" value="ABC transporter transmembrane region"/>
    <property type="match status" value="1"/>
</dbReference>
<dbReference type="Pfam" id="PF00005">
    <property type="entry name" value="ABC_tran"/>
    <property type="match status" value="1"/>
</dbReference>
<reference evidence="11 12" key="1">
    <citation type="submission" date="2017-11" db="EMBL/GenBank/DDBJ databases">
        <title>Genome sequence of Entomoplasma somnilux PYAN-1 (ATCC 49194).</title>
        <authorList>
            <person name="Lo W.-S."/>
            <person name="Gasparich G.E."/>
            <person name="Kuo C.-H."/>
        </authorList>
    </citation>
    <scope>NUCLEOTIDE SEQUENCE [LARGE SCALE GENOMIC DNA]</scope>
    <source>
        <strain evidence="11 12">PYAN-1</strain>
    </source>
</reference>
<feature type="transmembrane region" description="Helical" evidence="8">
    <location>
        <begin position="184"/>
        <end position="206"/>
    </location>
</feature>
<evidence type="ECO:0000256" key="7">
    <source>
        <dbReference type="ARBA" id="ARBA00023136"/>
    </source>
</evidence>
<dbReference type="GO" id="GO:0005886">
    <property type="term" value="C:plasma membrane"/>
    <property type="evidence" value="ECO:0007669"/>
    <property type="project" value="UniProtKB-SubCell"/>
</dbReference>
<evidence type="ECO:0000259" key="10">
    <source>
        <dbReference type="PROSITE" id="PS50929"/>
    </source>
</evidence>
<feature type="transmembrane region" description="Helical" evidence="8">
    <location>
        <begin position="104"/>
        <end position="129"/>
    </location>
</feature>
<evidence type="ECO:0000259" key="9">
    <source>
        <dbReference type="PROSITE" id="PS50893"/>
    </source>
</evidence>
<dbReference type="InterPro" id="IPR017871">
    <property type="entry name" value="ABC_transporter-like_CS"/>
</dbReference>
<dbReference type="InterPro" id="IPR003439">
    <property type="entry name" value="ABC_transporter-like_ATP-bd"/>
</dbReference>
<evidence type="ECO:0000256" key="6">
    <source>
        <dbReference type="ARBA" id="ARBA00022989"/>
    </source>
</evidence>
<dbReference type="InterPro" id="IPR003593">
    <property type="entry name" value="AAA+_ATPase"/>
</dbReference>
<dbReference type="InterPro" id="IPR036640">
    <property type="entry name" value="ABC1_TM_sf"/>
</dbReference>
<feature type="transmembrane region" description="Helical" evidence="8">
    <location>
        <begin position="331"/>
        <end position="355"/>
    </location>
</feature>
<dbReference type="SUPFAM" id="SSF52540">
    <property type="entry name" value="P-loop containing nucleoside triphosphate hydrolases"/>
    <property type="match status" value="1"/>
</dbReference>
<feature type="transmembrane region" description="Helical" evidence="8">
    <location>
        <begin position="295"/>
        <end position="319"/>
    </location>
</feature>
<gene>
    <name evidence="11" type="ORF">ESOMN_v1c04380</name>
</gene>
<keyword evidence="7 8" id="KW-0472">Membrane</keyword>
<accession>A0A2K8NYC7</accession>
<dbReference type="Proteomes" id="UP000232230">
    <property type="component" value="Chromosome"/>
</dbReference>
<evidence type="ECO:0000313" key="12">
    <source>
        <dbReference type="Proteomes" id="UP000232230"/>
    </source>
</evidence>
<dbReference type="GO" id="GO:0005524">
    <property type="term" value="F:ATP binding"/>
    <property type="evidence" value="ECO:0007669"/>
    <property type="project" value="UniProtKB-KW"/>
</dbReference>
<dbReference type="InterPro" id="IPR039421">
    <property type="entry name" value="Type_1_exporter"/>
</dbReference>
<name>A0A2K8NYC7_9MOLU</name>
<dbReference type="CDD" id="cd07346">
    <property type="entry name" value="ABC_6TM_exporters"/>
    <property type="match status" value="1"/>
</dbReference>
<dbReference type="GO" id="GO:0016887">
    <property type="term" value="F:ATP hydrolysis activity"/>
    <property type="evidence" value="ECO:0007669"/>
    <property type="project" value="InterPro"/>
</dbReference>
<evidence type="ECO:0000313" key="11">
    <source>
        <dbReference type="EMBL" id="ATZ18820.1"/>
    </source>
</evidence>
<dbReference type="AlphaFoldDB" id="A0A2K8NYC7"/>
<dbReference type="EMBL" id="CP024965">
    <property type="protein sequence ID" value="ATZ18820.1"/>
    <property type="molecule type" value="Genomic_DNA"/>
</dbReference>
<comment type="subcellular location">
    <subcellularLocation>
        <location evidence="1">Cell membrane</location>
        <topology evidence="1">Multi-pass membrane protein</topology>
    </subcellularLocation>
</comment>
<dbReference type="PANTHER" id="PTHR24221">
    <property type="entry name" value="ATP-BINDING CASSETTE SUB-FAMILY B"/>
    <property type="match status" value="1"/>
</dbReference>
<dbReference type="SMART" id="SM00382">
    <property type="entry name" value="AAA"/>
    <property type="match status" value="1"/>
</dbReference>